<dbReference type="SUPFAM" id="SSF52540">
    <property type="entry name" value="P-loop containing nucleoside triphosphate hydrolases"/>
    <property type="match status" value="1"/>
</dbReference>
<evidence type="ECO:0000313" key="4">
    <source>
        <dbReference type="EMBL" id="KAK4087085.1"/>
    </source>
</evidence>
<dbReference type="EMBL" id="JAWRVI010000035">
    <property type="protein sequence ID" value="KAK4087085.1"/>
    <property type="molecule type" value="Genomic_DNA"/>
</dbReference>
<dbReference type="Pfam" id="PF24883">
    <property type="entry name" value="NPHP3_N"/>
    <property type="match status" value="1"/>
</dbReference>
<dbReference type="Proteomes" id="UP001287286">
    <property type="component" value="Unassembled WGS sequence"/>
</dbReference>
<evidence type="ECO:0000313" key="5">
    <source>
        <dbReference type="Proteomes" id="UP001287286"/>
    </source>
</evidence>
<dbReference type="PANTHER" id="PTHR10039:SF5">
    <property type="entry name" value="NACHT DOMAIN-CONTAINING PROTEIN"/>
    <property type="match status" value="1"/>
</dbReference>
<organism evidence="4 5">
    <name type="scientific">Purpureocillium lilacinum</name>
    <name type="common">Paecilomyces lilacinus</name>
    <dbReference type="NCBI Taxonomy" id="33203"/>
    <lineage>
        <taxon>Eukaryota</taxon>
        <taxon>Fungi</taxon>
        <taxon>Dikarya</taxon>
        <taxon>Ascomycota</taxon>
        <taxon>Pezizomycotina</taxon>
        <taxon>Sordariomycetes</taxon>
        <taxon>Hypocreomycetidae</taxon>
        <taxon>Hypocreales</taxon>
        <taxon>Ophiocordycipitaceae</taxon>
        <taxon>Purpureocillium</taxon>
    </lineage>
</organism>
<proteinExistence type="predicted"/>
<feature type="compositionally biased region" description="Basic and acidic residues" evidence="2">
    <location>
        <begin position="235"/>
        <end position="246"/>
    </location>
</feature>
<feature type="domain" description="Nephrocystin 3-like N-terminal" evidence="3">
    <location>
        <begin position="302"/>
        <end position="480"/>
    </location>
</feature>
<feature type="compositionally biased region" description="Acidic residues" evidence="2">
    <location>
        <begin position="247"/>
        <end position="263"/>
    </location>
</feature>
<dbReference type="PANTHER" id="PTHR10039">
    <property type="entry name" value="AMELOGENIN"/>
    <property type="match status" value="1"/>
</dbReference>
<feature type="region of interest" description="Disordered" evidence="2">
    <location>
        <begin position="234"/>
        <end position="295"/>
    </location>
</feature>
<accession>A0ABR0BSS8</accession>
<keyword evidence="1" id="KW-0677">Repeat</keyword>
<evidence type="ECO:0000259" key="3">
    <source>
        <dbReference type="Pfam" id="PF24883"/>
    </source>
</evidence>
<keyword evidence="5" id="KW-1185">Reference proteome</keyword>
<feature type="region of interest" description="Disordered" evidence="2">
    <location>
        <begin position="1066"/>
        <end position="1099"/>
    </location>
</feature>
<evidence type="ECO:0000256" key="1">
    <source>
        <dbReference type="ARBA" id="ARBA00022737"/>
    </source>
</evidence>
<name>A0ABR0BSS8_PURLI</name>
<dbReference type="InterPro" id="IPR056884">
    <property type="entry name" value="NPHP3-like_N"/>
</dbReference>
<gene>
    <name evidence="4" type="ORF">Purlil1_8604</name>
</gene>
<comment type="caution">
    <text evidence="4">The sequence shown here is derived from an EMBL/GenBank/DDBJ whole genome shotgun (WGS) entry which is preliminary data.</text>
</comment>
<feature type="compositionally biased region" description="Acidic residues" evidence="2">
    <location>
        <begin position="273"/>
        <end position="287"/>
    </location>
</feature>
<dbReference type="Gene3D" id="3.40.50.300">
    <property type="entry name" value="P-loop containing nucleotide triphosphate hydrolases"/>
    <property type="match status" value="1"/>
</dbReference>
<feature type="region of interest" description="Disordered" evidence="2">
    <location>
        <begin position="812"/>
        <end position="838"/>
    </location>
</feature>
<evidence type="ECO:0000256" key="2">
    <source>
        <dbReference type="SAM" id="MobiDB-lite"/>
    </source>
</evidence>
<sequence>MDPLTAFSVFCNIITTVEAAVKTGKELKQLYDATSGLTGNHERVERSAAQLRKIAGELDTARRTLPSGSQQQPLFVDIAKECKDVTDKIDAILVECRVDDRGPKLVAVFKATVRTRRRKSELDRLLSEMESAAKRLGLSIAVASQADLETLKDQVYKCGVQQTELVERLSSIKNDLVSQKDLLANVQRLAVAFDEGQTSIRHAAILKALRPSVLDAREDVIKHHHPRTFGWILNLHDDGESSRDSGSDDGGESSWDSDSDDGGESPRNSGSDDGGESSWDSDSDDDEIRTRPTKDREPDVGFVKWLVEGSGVYHVAGKPGSGKSTLMKFLANEPVVRSHLEKWAASAGKKLVLAKFFFWKYGSDDQRSVRGLLRGLLYGMSRDSPCLTKALFPQLWGDTKSWQLPVARELTLNSSDIGAAFDKLRINEDIRQQFRVCLFIDGLDEFDGKDMSHSKLASKVKAWTDSPDSASFIKVCVSSREEHPIMSAFPAPQRIHLQDLTRDDISALVRSTLGASEPFLALQKGNEYASKTLLASIVADAQGVFLWVALLLNLLEDELCSGISSISALQNIVWSVPKELEEFLRQILESIPNHHQHGAYFVLSMALRMLGYHLSEKGTFDKTEQAIHETWFRRATPRWWWQSGLSIYEVGKVLGEFEKRNHSFDAWSWPTWVTTQEYMDEAHKAAGKIRSWCKGLLDVPDPCLPEAGPLLRLDTNFAHRAIPDFLAAAMPAHAHKFGFDDEDVARGILAVAIAQTLSTDRLYGDTDYTKPPTLNEQVLALLRLRQIPQHSRIPQLLDRLDVARLEARQRLLSGRRRTDSHPDNSGIPKANPSTMKRSDQNLLHFSPEGFADVLAKDDIAEAQGSRNAEWGEKSSGLATLMQSASRAGLFEYAQWKLSRDPEFKRNPKELSVGLHGLWWSSVLGHWSHAHTSLLHLLLAVASPHGLQFPKNHRENAEGSFAMAPKQMLISGPGYLARRLEAGFADVCSEHHDVVWFWCTALSTLLEHFVWRVPARTFLWEILEVWLEHGATPPLGVRLGLFSYEEWKARRAERRAKRARWAGKWAAPPLRSVPPSGDSDLESTDESATSSNSDSEEEEEYPVGYILFRLPVTQNGTTSSSVDMLDVQIRLLDTNRHTLGGLIPHLQTSGAVTLADLVRYHNPPNAKTLLGYIDRSQALRDEHASLHDDRVFASDGFNVARIMASKRAMIRRLREEELTRESAGGPTDADSP</sequence>
<dbReference type="InterPro" id="IPR027417">
    <property type="entry name" value="P-loop_NTPase"/>
</dbReference>
<protein>
    <recommendedName>
        <fullName evidence="3">Nephrocystin 3-like N-terminal domain-containing protein</fullName>
    </recommendedName>
</protein>
<reference evidence="4 5" key="1">
    <citation type="journal article" date="2024" name="Microbiol. Resour. Announc.">
        <title>Genome annotations for the ascomycete fungi Trichoderma harzianum, Trichoderma aggressivum, and Purpureocillium lilacinum.</title>
        <authorList>
            <person name="Beijen E.P.W."/>
            <person name="Ohm R.A."/>
        </authorList>
    </citation>
    <scope>NUCLEOTIDE SEQUENCE [LARGE SCALE GENOMIC DNA]</scope>
    <source>
        <strain evidence="4 5">CBS 150709</strain>
    </source>
</reference>